<evidence type="ECO:0000313" key="3">
    <source>
        <dbReference type="EMBL" id="KAK9821005.1"/>
    </source>
</evidence>
<evidence type="ECO:0000256" key="2">
    <source>
        <dbReference type="SAM" id="Phobius"/>
    </source>
</evidence>
<dbReference type="AlphaFoldDB" id="A0AAW1QHT0"/>
<dbReference type="Proteomes" id="UP001438707">
    <property type="component" value="Unassembled WGS sequence"/>
</dbReference>
<feature type="compositionally biased region" description="Polar residues" evidence="1">
    <location>
        <begin position="691"/>
        <end position="724"/>
    </location>
</feature>
<feature type="region of interest" description="Disordered" evidence="1">
    <location>
        <begin position="634"/>
        <end position="655"/>
    </location>
</feature>
<keyword evidence="4" id="KW-1185">Reference proteome</keyword>
<keyword evidence="2" id="KW-0812">Transmembrane</keyword>
<feature type="compositionally biased region" description="Low complexity" evidence="1">
    <location>
        <begin position="440"/>
        <end position="454"/>
    </location>
</feature>
<feature type="compositionally biased region" description="Polar residues" evidence="1">
    <location>
        <begin position="634"/>
        <end position="651"/>
    </location>
</feature>
<feature type="compositionally biased region" description="Basic and acidic residues" evidence="1">
    <location>
        <begin position="932"/>
        <end position="959"/>
    </location>
</feature>
<feature type="compositionally biased region" description="Polar residues" evidence="1">
    <location>
        <begin position="71"/>
        <end position="82"/>
    </location>
</feature>
<feature type="region of interest" description="Disordered" evidence="1">
    <location>
        <begin position="60"/>
        <end position="85"/>
    </location>
</feature>
<evidence type="ECO:0000313" key="4">
    <source>
        <dbReference type="Proteomes" id="UP001438707"/>
    </source>
</evidence>
<name>A0AAW1QHT0_9CHLO</name>
<accession>A0AAW1QHT0</accession>
<feature type="transmembrane region" description="Helical" evidence="2">
    <location>
        <begin position="21"/>
        <end position="41"/>
    </location>
</feature>
<proteinExistence type="predicted"/>
<keyword evidence="2" id="KW-0472">Membrane</keyword>
<evidence type="ECO:0000256" key="1">
    <source>
        <dbReference type="SAM" id="MobiDB-lite"/>
    </source>
</evidence>
<feature type="region of interest" description="Disordered" evidence="1">
    <location>
        <begin position="778"/>
        <end position="968"/>
    </location>
</feature>
<feature type="region of interest" description="Disordered" evidence="1">
    <location>
        <begin position="412"/>
        <end position="454"/>
    </location>
</feature>
<protein>
    <submittedName>
        <fullName evidence="3">Uncharacterized protein</fullName>
    </submittedName>
</protein>
<feature type="region of interest" description="Disordered" evidence="1">
    <location>
        <begin position="689"/>
        <end position="725"/>
    </location>
</feature>
<comment type="caution">
    <text evidence="3">The sequence shown here is derived from an EMBL/GenBank/DDBJ whole genome shotgun (WGS) entry which is preliminary data.</text>
</comment>
<keyword evidence="2" id="KW-1133">Transmembrane helix</keyword>
<sequence>MWNRAIQTQASSLVEGASSSAGALLGLFVGLWWATLHLLWLCTSRKGINQLLFGEQPAKPLHRSLEPGRGSKSSTGISQAPQKPSKAVQYASTTLSSIASSAVQASAQAAKTTAATFQSAKASPTGQQATQAVCSAEQYAQETLQSAKATPVGAKATLAAASASQIAQDVYDKARATAVGQKASQVMSHATQYAQQVYDRALATPAGQQASQAASQVSQQAQAAYNQADATSAQVKGSQAANEAGHAAQSTHPIADQEAAEPAAQARSYAQYKYDNAKASPAVQQAAHIAGQAADHAQDTFNNTKASLAGQEVSGAAEQSILHARDTYNSIKASPARQEASQAAGQASGYGQATYNTVKSTVPAQAVPQAAGEKAQATQDAIDYLKASPATHNGFSRVALHEGHRAQGTYDKLASGKTSQGTASNSSPLQKFSQNVNAKPASSQSSSPGSQAVGLAKEAVNQVGNSISQAVDHPQEYAQQTYDTAATNVKQAVTQPRQYAQETLDSIQATPAGAQASQAMAQAGQYALDTYEEAKATPAAQKASQAASQAGASAQHTYENAKATPAGARATELGSQALETAAKTIQPVIESPHGAYNQAVNAVRGESSRAPQIETRASNLPWNAPAPQINRTNEMHTASSPTYNFQPNSTTRRGRIDSPVAEQRPSHQFFDNTALNAQQPSFTPILPAPTSARSGPATTPSIAHGSDASSFNTTHPAETFSSGYTPPLQAGMVDVQPASGISGMAGLIAATSGAVQVASGQPGPQPLAGGAVIGASAAHPPAGDAPGSTLLVAPEGQGPSVKAGRLSHDAPSFGPPSIRTAPQGEGLVPGNSISSFPVSGGYGSEYTTPSSSPIGAQHGTFSDTGSSSQGNPASNDEEDHISQATVPSYSSMAPLGLPAGDQGLNPDAPAKKRSSFSKAMKTGFNKLTGKAGKQEREDAGSDSLDHSKGRARRGSDAHGGHAHRTSHK</sequence>
<feature type="compositionally biased region" description="Polar residues" evidence="1">
    <location>
        <begin position="882"/>
        <end position="891"/>
    </location>
</feature>
<gene>
    <name evidence="3" type="ORF">WJX74_000235</name>
</gene>
<feature type="compositionally biased region" description="Polar residues" evidence="1">
    <location>
        <begin position="416"/>
        <end position="437"/>
    </location>
</feature>
<feature type="region of interest" description="Disordered" evidence="1">
    <location>
        <begin position="234"/>
        <end position="263"/>
    </location>
</feature>
<dbReference type="EMBL" id="JALJOS010000041">
    <property type="protein sequence ID" value="KAK9821005.1"/>
    <property type="molecule type" value="Genomic_DNA"/>
</dbReference>
<organism evidence="3 4">
    <name type="scientific">Apatococcus lobatus</name>
    <dbReference type="NCBI Taxonomy" id="904363"/>
    <lineage>
        <taxon>Eukaryota</taxon>
        <taxon>Viridiplantae</taxon>
        <taxon>Chlorophyta</taxon>
        <taxon>core chlorophytes</taxon>
        <taxon>Trebouxiophyceae</taxon>
        <taxon>Chlorellales</taxon>
        <taxon>Chlorellaceae</taxon>
        <taxon>Apatococcus</taxon>
    </lineage>
</organism>
<feature type="compositionally biased region" description="Polar residues" evidence="1">
    <location>
        <begin position="845"/>
        <end position="874"/>
    </location>
</feature>
<feature type="region of interest" description="Disordered" evidence="1">
    <location>
        <begin position="547"/>
        <end position="568"/>
    </location>
</feature>
<reference evidence="3 4" key="1">
    <citation type="journal article" date="2024" name="Nat. Commun.">
        <title>Phylogenomics reveals the evolutionary origins of lichenization in chlorophyte algae.</title>
        <authorList>
            <person name="Puginier C."/>
            <person name="Libourel C."/>
            <person name="Otte J."/>
            <person name="Skaloud P."/>
            <person name="Haon M."/>
            <person name="Grisel S."/>
            <person name="Petersen M."/>
            <person name="Berrin J.G."/>
            <person name="Delaux P.M."/>
            <person name="Dal Grande F."/>
            <person name="Keller J."/>
        </authorList>
    </citation>
    <scope>NUCLEOTIDE SEQUENCE [LARGE SCALE GENOMIC DNA]</scope>
    <source>
        <strain evidence="3 4">SAG 2145</strain>
    </source>
</reference>